<dbReference type="EMBL" id="JBEZUR010000008">
    <property type="protein sequence ID" value="MEU3554119.1"/>
    <property type="molecule type" value="Genomic_DNA"/>
</dbReference>
<gene>
    <name evidence="2" type="ORF">AB0E65_07850</name>
</gene>
<dbReference type="RefSeq" id="WP_174721596.1">
    <property type="nucleotide sequence ID" value="NZ_BEVZ01000004.1"/>
</dbReference>
<feature type="region of interest" description="Disordered" evidence="1">
    <location>
        <begin position="320"/>
        <end position="341"/>
    </location>
</feature>
<comment type="caution">
    <text evidence="2">The sequence shown here is derived from an EMBL/GenBank/DDBJ whole genome shotgun (WGS) entry which is preliminary data.</text>
</comment>
<reference evidence="2 3" key="1">
    <citation type="submission" date="2024-06" db="EMBL/GenBank/DDBJ databases">
        <title>The Natural Products Discovery Center: Release of the First 8490 Sequenced Strains for Exploring Actinobacteria Biosynthetic Diversity.</title>
        <authorList>
            <person name="Kalkreuter E."/>
            <person name="Kautsar S.A."/>
            <person name="Yang D."/>
            <person name="Bader C.D."/>
            <person name="Teijaro C.N."/>
            <person name="Fluegel L."/>
            <person name="Davis C.M."/>
            <person name="Simpson J.R."/>
            <person name="Lauterbach L."/>
            <person name="Steele A.D."/>
            <person name="Gui C."/>
            <person name="Meng S."/>
            <person name="Li G."/>
            <person name="Viehrig K."/>
            <person name="Ye F."/>
            <person name="Su P."/>
            <person name="Kiefer A.F."/>
            <person name="Nichols A."/>
            <person name="Cepeda A.J."/>
            <person name="Yan W."/>
            <person name="Fan B."/>
            <person name="Jiang Y."/>
            <person name="Adhikari A."/>
            <person name="Zheng C.-J."/>
            <person name="Schuster L."/>
            <person name="Cowan T.M."/>
            <person name="Smanski M.J."/>
            <person name="Chevrette M.G."/>
            <person name="De Carvalho L.P.S."/>
            <person name="Shen B."/>
        </authorList>
    </citation>
    <scope>NUCLEOTIDE SEQUENCE [LARGE SCALE GENOMIC DNA]</scope>
    <source>
        <strain evidence="2 3">NPDC038104</strain>
    </source>
</reference>
<protein>
    <submittedName>
        <fullName evidence="2">Helix-turn-helix domain-containing protein</fullName>
    </submittedName>
</protein>
<accession>A0ABV2YEF3</accession>
<keyword evidence="3" id="KW-1185">Reference proteome</keyword>
<evidence type="ECO:0000313" key="3">
    <source>
        <dbReference type="Proteomes" id="UP001550850"/>
    </source>
</evidence>
<name>A0ABV2YEF3_9ACTN</name>
<evidence type="ECO:0000313" key="2">
    <source>
        <dbReference type="EMBL" id="MEU3554119.1"/>
    </source>
</evidence>
<proteinExistence type="predicted"/>
<feature type="compositionally biased region" description="Basic and acidic residues" evidence="1">
    <location>
        <begin position="100"/>
        <end position="113"/>
    </location>
</feature>
<feature type="region of interest" description="Disordered" evidence="1">
    <location>
        <begin position="99"/>
        <end position="186"/>
    </location>
</feature>
<sequence length="341" mass="36879">MVQEIHRHAKQFTVVGNHVAQHRSLSLTAVGLAVHIQSLPPGSPIGIKTLAKRWPEGALRIAAALRELVEHGYLRREKIRGAGGRILTRTVFCNNPEAAARGERAEVREEGAGENRPASSRRPRAVEAATTADARVAATGTAEAPPVWGPSAAEPQPASAPAQSRTVPPPGQCGAKERKPLPPVPQPWLSRPDLVRRAVELLTGLRSYVSELRFSSGEIEHLTPGVVAWLERDVTCGEVRRALFTGLPEEGLRRPAAFVAYRLNADLPPPLPRRPSAVVERLPERHPLRNCEDCDRGYRGSDPERCPECLARADQARLPGEGEGMAVPAPVPTGLGTPARR</sequence>
<evidence type="ECO:0000256" key="1">
    <source>
        <dbReference type="SAM" id="MobiDB-lite"/>
    </source>
</evidence>
<organism evidence="2 3">
    <name type="scientific">Streptomyces fragilis</name>
    <dbReference type="NCBI Taxonomy" id="67301"/>
    <lineage>
        <taxon>Bacteria</taxon>
        <taxon>Bacillati</taxon>
        <taxon>Actinomycetota</taxon>
        <taxon>Actinomycetes</taxon>
        <taxon>Kitasatosporales</taxon>
        <taxon>Streptomycetaceae</taxon>
        <taxon>Streptomyces</taxon>
    </lineage>
</organism>
<feature type="compositionally biased region" description="Low complexity" evidence="1">
    <location>
        <begin position="126"/>
        <end position="164"/>
    </location>
</feature>
<dbReference type="Proteomes" id="UP001550850">
    <property type="component" value="Unassembled WGS sequence"/>
</dbReference>